<proteinExistence type="predicted"/>
<keyword evidence="3" id="KW-1185">Reference proteome</keyword>
<dbReference type="GO" id="GO:0007156">
    <property type="term" value="P:homophilic cell adhesion via plasma membrane adhesion molecules"/>
    <property type="evidence" value="ECO:0007669"/>
    <property type="project" value="TreeGrafter"/>
</dbReference>
<dbReference type="InterPro" id="IPR003597">
    <property type="entry name" value="Ig_C1-set"/>
</dbReference>
<dbReference type="InterPro" id="IPR036179">
    <property type="entry name" value="Ig-like_dom_sf"/>
</dbReference>
<dbReference type="InterPro" id="IPR003599">
    <property type="entry name" value="Ig_sub"/>
</dbReference>
<dbReference type="PANTHER" id="PTHR45889:SF5">
    <property type="entry name" value="CELL ADHESION MOLECULE 3"/>
    <property type="match status" value="1"/>
</dbReference>
<dbReference type="CDD" id="cd00098">
    <property type="entry name" value="IgC1"/>
    <property type="match status" value="1"/>
</dbReference>
<accession>A0A2G9Q8Q7</accession>
<dbReference type="AlphaFoldDB" id="A0A2G9Q8Q7"/>
<dbReference type="GO" id="GO:0042734">
    <property type="term" value="C:presynaptic membrane"/>
    <property type="evidence" value="ECO:0007669"/>
    <property type="project" value="TreeGrafter"/>
</dbReference>
<dbReference type="EMBL" id="KZ060673">
    <property type="protein sequence ID" value="PIO11966.1"/>
    <property type="molecule type" value="Genomic_DNA"/>
</dbReference>
<dbReference type="Gene3D" id="2.60.40.10">
    <property type="entry name" value="Immunoglobulins"/>
    <property type="match status" value="2"/>
</dbReference>
<evidence type="ECO:0000313" key="2">
    <source>
        <dbReference type="EMBL" id="PIO11966.1"/>
    </source>
</evidence>
<feature type="domain" description="Ig-like" evidence="1">
    <location>
        <begin position="1"/>
        <end position="107"/>
    </location>
</feature>
<dbReference type="PANTHER" id="PTHR45889">
    <property type="entry name" value="IG-LIKE DOMAIN-CONTAINING PROTEIN"/>
    <property type="match status" value="1"/>
</dbReference>
<dbReference type="Pfam" id="PF07654">
    <property type="entry name" value="C1-set"/>
    <property type="match status" value="1"/>
</dbReference>
<dbReference type="Proteomes" id="UP000228934">
    <property type="component" value="Unassembled WGS sequence"/>
</dbReference>
<sequence length="216" mass="24317">MRTSVVSVLRDEDVTIHCDIYGLNPGSSIAVLWKRTSENRTEYDVYEYNDGQVTVFRPGSSMDNTEIPKGNAELHIPRVQFSDEGEYTCTVINTPDKEEGKVTLQVSVPPSADVTPADPTVELGMEKTMTCEVHSFYPKDISIRWCQCRKGSSDYETLEMWTYMKSVLMNSDGTYNVTSLLTLSPKMEDNGNIYSCVINHRSLQTELSRSLTLTVT</sequence>
<dbReference type="SMART" id="SM00407">
    <property type="entry name" value="IGc1"/>
    <property type="match status" value="1"/>
</dbReference>
<dbReference type="Pfam" id="PF07686">
    <property type="entry name" value="V-set"/>
    <property type="match status" value="1"/>
</dbReference>
<dbReference type="SUPFAM" id="SSF48726">
    <property type="entry name" value="Immunoglobulin"/>
    <property type="match status" value="2"/>
</dbReference>
<feature type="domain" description="Ig-like" evidence="1">
    <location>
        <begin position="110"/>
        <end position="212"/>
    </location>
</feature>
<organism evidence="2 3">
    <name type="scientific">Aquarana catesbeiana</name>
    <name type="common">American bullfrog</name>
    <name type="synonym">Rana catesbeiana</name>
    <dbReference type="NCBI Taxonomy" id="8400"/>
    <lineage>
        <taxon>Eukaryota</taxon>
        <taxon>Metazoa</taxon>
        <taxon>Chordata</taxon>
        <taxon>Craniata</taxon>
        <taxon>Vertebrata</taxon>
        <taxon>Euteleostomi</taxon>
        <taxon>Amphibia</taxon>
        <taxon>Batrachia</taxon>
        <taxon>Anura</taxon>
        <taxon>Neobatrachia</taxon>
        <taxon>Ranoidea</taxon>
        <taxon>Ranidae</taxon>
        <taxon>Aquarana</taxon>
    </lineage>
</organism>
<dbReference type="SMART" id="SM00409">
    <property type="entry name" value="IG"/>
    <property type="match status" value="2"/>
</dbReference>
<name>A0A2G9Q8Q7_AQUCT</name>
<dbReference type="InterPro" id="IPR007110">
    <property type="entry name" value="Ig-like_dom"/>
</dbReference>
<evidence type="ECO:0000259" key="1">
    <source>
        <dbReference type="PROSITE" id="PS50835"/>
    </source>
</evidence>
<protein>
    <recommendedName>
        <fullName evidence="1">Ig-like domain-containing protein</fullName>
    </recommendedName>
</protein>
<dbReference type="PROSITE" id="PS50835">
    <property type="entry name" value="IG_LIKE"/>
    <property type="match status" value="2"/>
</dbReference>
<feature type="non-terminal residue" evidence="2">
    <location>
        <position position="216"/>
    </location>
</feature>
<dbReference type="OrthoDB" id="9983389at2759"/>
<evidence type="ECO:0000313" key="3">
    <source>
        <dbReference type="Proteomes" id="UP000228934"/>
    </source>
</evidence>
<gene>
    <name evidence="2" type="ORF">AB205_0002260</name>
</gene>
<dbReference type="InterPro" id="IPR013106">
    <property type="entry name" value="Ig_V-set"/>
</dbReference>
<dbReference type="InterPro" id="IPR013783">
    <property type="entry name" value="Ig-like_fold"/>
</dbReference>
<reference evidence="3" key="1">
    <citation type="journal article" date="2017" name="Nat. Commun.">
        <title>The North American bullfrog draft genome provides insight into hormonal regulation of long noncoding RNA.</title>
        <authorList>
            <person name="Hammond S.A."/>
            <person name="Warren R.L."/>
            <person name="Vandervalk B.P."/>
            <person name="Kucuk E."/>
            <person name="Khan H."/>
            <person name="Gibb E.A."/>
            <person name="Pandoh P."/>
            <person name="Kirk H."/>
            <person name="Zhao Y."/>
            <person name="Jones M."/>
            <person name="Mungall A.J."/>
            <person name="Coope R."/>
            <person name="Pleasance S."/>
            <person name="Moore R.A."/>
            <person name="Holt R.A."/>
            <person name="Round J.M."/>
            <person name="Ohora S."/>
            <person name="Walle B.V."/>
            <person name="Veldhoen N."/>
            <person name="Helbing C.C."/>
            <person name="Birol I."/>
        </authorList>
    </citation>
    <scope>NUCLEOTIDE SEQUENCE [LARGE SCALE GENOMIC DNA]</scope>
</reference>